<sequence>MQGSRRDFLKKSLKVGAVGGTILAAASIAKPTGDELTSDGNGVVVGKSNKKEVLYKKSKEWEYYYKIAY</sequence>
<keyword evidence="1" id="KW-0500">Molybdenum</keyword>
<dbReference type="AlphaFoldDB" id="A0A6G5QJZ7"/>
<reference evidence="2 3" key="1">
    <citation type="submission" date="2016-07" db="EMBL/GenBank/DDBJ databases">
        <title>Comparative genomics of the Campylobacter concisus group.</title>
        <authorList>
            <person name="Miller W.G."/>
            <person name="Yee E."/>
            <person name="Chapman M.H."/>
            <person name="Huynh S."/>
            <person name="Bono J.L."/>
            <person name="On S.L.W."/>
            <person name="StLeger J."/>
            <person name="Foster G."/>
            <person name="Parker C.T."/>
        </authorList>
    </citation>
    <scope>NUCLEOTIDE SEQUENCE [LARGE SCALE GENOMIC DNA]</scope>
    <source>
        <strain evidence="2 3">ATCC 33238</strain>
    </source>
</reference>
<dbReference type="InterPro" id="IPR006311">
    <property type="entry name" value="TAT_signal"/>
</dbReference>
<evidence type="ECO:0000313" key="2">
    <source>
        <dbReference type="EMBL" id="QCD45981.1"/>
    </source>
</evidence>
<dbReference type="Proteomes" id="UP000502377">
    <property type="component" value="Chromosome"/>
</dbReference>
<dbReference type="PROSITE" id="PS51318">
    <property type="entry name" value="TAT"/>
    <property type="match status" value="1"/>
</dbReference>
<evidence type="ECO:0000256" key="1">
    <source>
        <dbReference type="ARBA" id="ARBA00022505"/>
    </source>
</evidence>
<proteinExistence type="predicted"/>
<dbReference type="NCBIfam" id="TIGR01409">
    <property type="entry name" value="TAT_signal_seq"/>
    <property type="match status" value="1"/>
</dbReference>
<name>A0A6G5QJZ7_CAMRE</name>
<accession>A0A6G5QJZ7</accession>
<dbReference type="KEGG" id="crx:CRECT_0284"/>
<evidence type="ECO:0000313" key="3">
    <source>
        <dbReference type="Proteomes" id="UP000502377"/>
    </source>
</evidence>
<dbReference type="RefSeq" id="WP_039888462.1">
    <property type="nucleotide sequence ID" value="NZ_CAJPTG010000034.1"/>
</dbReference>
<organism evidence="2 3">
    <name type="scientific">Campylobacter rectus</name>
    <name type="common">Wolinella recta</name>
    <dbReference type="NCBI Taxonomy" id="203"/>
    <lineage>
        <taxon>Bacteria</taxon>
        <taxon>Pseudomonadati</taxon>
        <taxon>Campylobacterota</taxon>
        <taxon>Epsilonproteobacteria</taxon>
        <taxon>Campylobacterales</taxon>
        <taxon>Campylobacteraceae</taxon>
        <taxon>Campylobacter</taxon>
    </lineage>
</organism>
<dbReference type="InterPro" id="IPR019546">
    <property type="entry name" value="TAT_signal_bac_arc"/>
</dbReference>
<protein>
    <submittedName>
        <fullName evidence="2">Putative formate dehydrogenase-associated protein</fullName>
    </submittedName>
</protein>
<gene>
    <name evidence="2" type="ORF">CRECT_0284</name>
</gene>
<dbReference type="EMBL" id="CP012543">
    <property type="protein sequence ID" value="QCD45981.1"/>
    <property type="molecule type" value="Genomic_DNA"/>
</dbReference>